<sequence>MDPATVTAGAYGIETAVEAGVATYILTQPTLPLKARLHHISSPTTIPRSSHSLSVIGDQAYIFGGYSQDEKITSNNVLELHIDTTDNASTASLKTITAIGENGNVPRSRVDHTATVARNRVFVFGGRDASAIEENGRLWVFDPLDSKWIFLDPPPHTSFPCARYKHASTASEDGSAVFIHGGCAADGSLWKDTWAFYLDEGKWTRLGDAPGAGRSGASIACCKGKLWRFGGWDGERVIEGLDVLELPKPHSIELAGTLDDSRREWEVVSVEKEKPQARSMAALHYVTTGNGRDYLVLALGEGDAQPGEGKLLQDLWAYQLPSSGLSGAGVKDAIREKIPGVSSHEGEWAPVEVTRIEIGEDEKQGGTWTGRSFFGSSMTGTKQFMLWGGLNELGEGLGDGWWVKIE</sequence>
<dbReference type="OrthoDB" id="10250130at2759"/>
<proteinExistence type="predicted"/>
<dbReference type="Proteomes" id="UP000070700">
    <property type="component" value="Unassembled WGS sequence"/>
</dbReference>
<evidence type="ECO:0000313" key="4">
    <source>
        <dbReference type="Proteomes" id="UP000070700"/>
    </source>
</evidence>
<dbReference type="InParanoid" id="A0A194XDP3"/>
<organism evidence="3 4">
    <name type="scientific">Mollisia scopiformis</name>
    <name type="common">Conifer needle endophyte fungus</name>
    <name type="synonym">Phialocephala scopiformis</name>
    <dbReference type="NCBI Taxonomy" id="149040"/>
    <lineage>
        <taxon>Eukaryota</taxon>
        <taxon>Fungi</taxon>
        <taxon>Dikarya</taxon>
        <taxon>Ascomycota</taxon>
        <taxon>Pezizomycotina</taxon>
        <taxon>Leotiomycetes</taxon>
        <taxon>Helotiales</taxon>
        <taxon>Mollisiaceae</taxon>
        <taxon>Mollisia</taxon>
    </lineage>
</organism>
<dbReference type="GO" id="GO:0019760">
    <property type="term" value="P:glucosinolate metabolic process"/>
    <property type="evidence" value="ECO:0007669"/>
    <property type="project" value="UniProtKB-ARBA"/>
</dbReference>
<dbReference type="PANTHER" id="PTHR47435">
    <property type="entry name" value="KELCH REPEAT PROTEIN (AFU_ORTHOLOGUE AFUA_5G12780)"/>
    <property type="match status" value="1"/>
</dbReference>
<evidence type="ECO:0000313" key="3">
    <source>
        <dbReference type="EMBL" id="KUJ17872.1"/>
    </source>
</evidence>
<dbReference type="EMBL" id="KQ947413">
    <property type="protein sequence ID" value="KUJ17872.1"/>
    <property type="molecule type" value="Genomic_DNA"/>
</dbReference>
<evidence type="ECO:0000256" key="2">
    <source>
        <dbReference type="ARBA" id="ARBA00023004"/>
    </source>
</evidence>
<accession>A0A194XDP3</accession>
<dbReference type="PANTHER" id="PTHR47435:SF4">
    <property type="entry name" value="KELCH REPEAT PROTEIN (AFU_ORTHOLOGUE AFUA_5G12780)"/>
    <property type="match status" value="1"/>
</dbReference>
<dbReference type="AlphaFoldDB" id="A0A194XDP3"/>
<evidence type="ECO:0000256" key="1">
    <source>
        <dbReference type="ARBA" id="ARBA00022737"/>
    </source>
</evidence>
<gene>
    <name evidence="3" type="ORF">LY89DRAFT_717534</name>
</gene>
<dbReference type="Pfam" id="PF24681">
    <property type="entry name" value="Kelch_KLHDC2_KLHL20_DRC7"/>
    <property type="match status" value="1"/>
</dbReference>
<reference evidence="3 4" key="1">
    <citation type="submission" date="2015-10" db="EMBL/GenBank/DDBJ databases">
        <title>Full genome of DAOMC 229536 Phialocephala scopiformis, a fungal endophyte of spruce producing the potent anti-insectan compound rugulosin.</title>
        <authorList>
            <consortium name="DOE Joint Genome Institute"/>
            <person name="Walker A.K."/>
            <person name="Frasz S.L."/>
            <person name="Seifert K.A."/>
            <person name="Miller J.D."/>
            <person name="Mondo S.J."/>
            <person name="Labutti K."/>
            <person name="Lipzen A."/>
            <person name="Dockter R."/>
            <person name="Kennedy M."/>
            <person name="Grigoriev I.V."/>
            <person name="Spatafora J.W."/>
        </authorList>
    </citation>
    <scope>NUCLEOTIDE SEQUENCE [LARGE SCALE GENOMIC DNA]</scope>
    <source>
        <strain evidence="3 4">CBS 120377</strain>
    </source>
</reference>
<dbReference type="GeneID" id="28828081"/>
<keyword evidence="4" id="KW-1185">Reference proteome</keyword>
<name>A0A194XDP3_MOLSC</name>
<dbReference type="RefSeq" id="XP_018072227.1">
    <property type="nucleotide sequence ID" value="XM_018218355.1"/>
</dbReference>
<dbReference type="SUPFAM" id="SSF117281">
    <property type="entry name" value="Kelch motif"/>
    <property type="match status" value="1"/>
</dbReference>
<dbReference type="KEGG" id="psco:LY89DRAFT_717534"/>
<dbReference type="Gene3D" id="2.120.10.80">
    <property type="entry name" value="Kelch-type beta propeller"/>
    <property type="match status" value="1"/>
</dbReference>
<protein>
    <submittedName>
        <fullName evidence="3">Galactose oxidase</fullName>
    </submittedName>
</protein>
<dbReference type="InterPro" id="IPR015915">
    <property type="entry name" value="Kelch-typ_b-propeller"/>
</dbReference>
<keyword evidence="1" id="KW-0677">Repeat</keyword>
<keyword evidence="2" id="KW-0408">Iron</keyword>